<accession>A0ABQ9ZS52</accession>
<proteinExistence type="inferred from homology"/>
<dbReference type="EC" id="2.7.7.7" evidence="3"/>
<dbReference type="Proteomes" id="UP001234178">
    <property type="component" value="Unassembled WGS sequence"/>
</dbReference>
<dbReference type="PANTHER" id="PTHR45812">
    <property type="entry name" value="DNA POLYMERASE ZETA CATALYTIC SUBUNIT"/>
    <property type="match status" value="1"/>
</dbReference>
<evidence type="ECO:0000256" key="8">
    <source>
        <dbReference type="ARBA" id="ARBA00022763"/>
    </source>
</evidence>
<dbReference type="InterPro" id="IPR017964">
    <property type="entry name" value="DNA-dir_DNA_pol_B_CS"/>
</dbReference>
<dbReference type="InterPro" id="IPR056435">
    <property type="entry name" value="DPOD/Z_N"/>
</dbReference>
<dbReference type="InterPro" id="IPR043502">
    <property type="entry name" value="DNA/RNA_pol_sf"/>
</dbReference>
<evidence type="ECO:0000256" key="11">
    <source>
        <dbReference type="ARBA" id="ARBA00023004"/>
    </source>
</evidence>
<comment type="cofactor">
    <cofactor evidence="1">
        <name>[4Fe-4S] cluster</name>
        <dbReference type="ChEBI" id="CHEBI:49883"/>
    </cofactor>
</comment>
<dbReference type="InterPro" id="IPR012337">
    <property type="entry name" value="RNaseH-like_sf"/>
</dbReference>
<evidence type="ECO:0000259" key="18">
    <source>
        <dbReference type="Pfam" id="PF14260"/>
    </source>
</evidence>
<dbReference type="InterPro" id="IPR036397">
    <property type="entry name" value="RNaseH_sf"/>
</dbReference>
<dbReference type="SUPFAM" id="SSF56672">
    <property type="entry name" value="DNA/RNA polymerases"/>
    <property type="match status" value="1"/>
</dbReference>
<feature type="domain" description="DNA polymerase zeta catalytic subunit N-terminal" evidence="20">
    <location>
        <begin position="13"/>
        <end position="66"/>
    </location>
</feature>
<evidence type="ECO:0000256" key="5">
    <source>
        <dbReference type="ARBA" id="ARBA00022679"/>
    </source>
</evidence>
<comment type="catalytic activity">
    <reaction evidence="14">
        <text>DNA(n) + a 2'-deoxyribonucleoside 5'-triphosphate = DNA(n+1) + diphosphate</text>
        <dbReference type="Rhea" id="RHEA:22508"/>
        <dbReference type="Rhea" id="RHEA-COMP:17339"/>
        <dbReference type="Rhea" id="RHEA-COMP:17340"/>
        <dbReference type="ChEBI" id="CHEBI:33019"/>
        <dbReference type="ChEBI" id="CHEBI:61560"/>
        <dbReference type="ChEBI" id="CHEBI:173112"/>
        <dbReference type="EC" id="2.7.7.7"/>
    </reaction>
</comment>
<dbReference type="CDD" id="cd05778">
    <property type="entry name" value="DNA_polB_zeta_exo"/>
    <property type="match status" value="1"/>
</dbReference>
<protein>
    <recommendedName>
        <fullName evidence="4">DNA polymerase zeta catalytic subunit</fullName>
        <ecNumber evidence="3">2.7.7.7</ecNumber>
    </recommendedName>
</protein>
<evidence type="ECO:0000256" key="15">
    <source>
        <dbReference type="SAM" id="MobiDB-lite"/>
    </source>
</evidence>
<evidence type="ECO:0000313" key="22">
    <source>
        <dbReference type="Proteomes" id="UP001234178"/>
    </source>
</evidence>
<dbReference type="InterPro" id="IPR006133">
    <property type="entry name" value="DNA-dir_DNA_pol_B_exonuc"/>
</dbReference>
<evidence type="ECO:0000256" key="2">
    <source>
        <dbReference type="ARBA" id="ARBA00005755"/>
    </source>
</evidence>
<dbReference type="PROSITE" id="PS00116">
    <property type="entry name" value="DNA_POLYMERASE_B"/>
    <property type="match status" value="1"/>
</dbReference>
<dbReference type="InterPro" id="IPR025687">
    <property type="entry name" value="Znf-C4pol"/>
</dbReference>
<comment type="caution">
    <text evidence="21">The sequence shown here is derived from an EMBL/GenBank/DDBJ whole genome shotgun (WGS) entry which is preliminary data.</text>
</comment>
<feature type="region of interest" description="Disordered" evidence="15">
    <location>
        <begin position="415"/>
        <end position="450"/>
    </location>
</feature>
<feature type="domain" description="C4-type zinc-finger of DNA polymerase delta" evidence="18">
    <location>
        <begin position="1864"/>
        <end position="1933"/>
    </location>
</feature>
<keyword evidence="11" id="KW-0408">Iron</keyword>
<keyword evidence="12" id="KW-0411">Iron-sulfur</keyword>
<evidence type="ECO:0000259" key="20">
    <source>
        <dbReference type="Pfam" id="PF24065"/>
    </source>
</evidence>
<dbReference type="Pfam" id="PF24065">
    <property type="entry name" value="REV3_N"/>
    <property type="match status" value="1"/>
</dbReference>
<dbReference type="PANTHER" id="PTHR45812:SF1">
    <property type="entry name" value="DNA POLYMERASE ZETA CATALYTIC SUBUNIT"/>
    <property type="match status" value="1"/>
</dbReference>
<sequence length="2060" mass="231251">MMASPENKPVAVVSIRLVSADYYMSSPIPGLDIGYSTYRGLEVKKVPVIRVFGSTSTGYKVCLHVHGVFPYLYIPYDGSAPPEQMGHQIVMALDKAINILQGQGNSSFHHVFKAVLVSGIPIYGFHAKEHQLFKVYFYNPNTRKHSYDLLLNGAVLKKILQPCEAHIPFILQFLMDFNLQGMNFIHLKKVFARRNPGDDVENFYPSKAEPVSTCEMELDCFASDILNSLDVQDGIQMNPGLAALWEEEIERRKVKNINVDSINPPASQPRSQALPTSSHIFYKTNLSKQLREYASETGDVSLSFCEVNEQLETSLAIETPDGVEGTLLSASSIDFHSSLETKVYHPVEGDADLLDILCDLADEHESFVCTPSGSSSSMDDTAVKSQNSQTSRLTVTTPVLEFVSSGDSVEDLPYDDDSVLGTQHSGTKPDNITHTGISDPKSDSDEERETLEMSQIFEESEHSVDIFRNGQDKNNRFASGSTSLVQIVERDEIVEETSCSSFEEYCLPNVDGADDSSSEDERHDPAATKRVKKEKKYKPLMFRSTSNATINEVSHDTYTALKLRYPSSSPTRFPSACSTSLAMTPRTNFSVVDETCLESSHTCSRPRSGLTTISNNSEYTDALYTMSYLSPLPLQPPESPPRPLTPIKDVRVTIRPLLQDISAFEDASGCKVKMNSGLVVLKSLEEEILAYQNRTLRKLRIPSHVPRQENLFKQNPRKQKRKRKPHAEKEMKNPLNKESQVKEESQHIDRSADDLTLSEKVKFTCELSQKESFIAIGGESMEGKVLETKSEETKQTTDEEAGEYVAQEMAKENEASSQTIYEVSESEKESTTLVKESQDYTSDPGINFLSSIITDTNQCSRMSKLSNTENSGEEALSDVELTPNLSQSSSSHLLLPSQNSTSNFSWNEDSSCLLQDIAEADKTAAELPSLTDSSLKLYPQIFHSSKIYATAVDSPSWERVVSTLNLYDIPSKDNGKPFWSDANDFLSTSKTKDVRQQSVTIGTHLICHLPDFGKSLCQIDGISSNEAYVPVVLTPLSMPPSRQSVIKWLEEKKIRDSSDVARSSVIKTDALNKAARKIKAGDRSQLEAPSLNNSFGFRVSFGNCHEAKAVHQNQYLTILSLELHIETRQSLRPDPEFDAVIALFYTVTNDVPLDSPTPDMVTGVIVVDPEETPESNQKSKFFSRAGIVNVEVLSVSSEAALFEQLRELVSFWDPDILVGYEIEMLSWGYLLQRGKILGINVHSQLSRIPGAFPDRPTGVLEDIIEGGYMVEKNSDITIGGRIVLNLWRILRVEVALQSYTFENLVFHILHRRVSTFPFEKLTGWWHSNHDRWQVVEHYISRVRGNIDLMEQLDVIGRTSELARLFGIQFYEVFTRGSQYRVESMMLRLAKPKNFIAVSPSVQQRARMKAPEWLPLILEPESKFYTDPVLVLDFQSLYPSMIIAYNYCYSTCLGRTHLLGKNEPFEFGCTQLLVPPVTVRKLIKQDLVNISPAGVVFVKPEVRTGIIPQMLSEILNTRIMVKQSMKEYEGDTTLRRVFDSRQLGLKLIANVTYGYTSANFSGRMPCVELGDSVVSKGRETLERAIRLIEERKDWKARVVYGDTDSVFVLLAGRSREEAFKIGDEIAHAVTQANPQPVKLKFEKVYQPCILQTKKRYVGYKYESVNQKEPVYEAKGIETVRRDGCPAVVKLLERSLRLLFESCDVSKVKVYLQRQFMKILQNRNSLQDFIFAKEFRGREGYKPGACVPALEIAKQQAKIDRRSEPRIGERVPYIIVYGSPGVPLIRLVVPANQLLVDTSLRLNAHYYISRAIIPALQRCLGLLGVDVLSWYQNLPRVGVAPSSLIQNEHGNARKATISQYFGSSLCLLCDEPILANGLCAACSSNRQASSFSLSAMQRIREKDYTELISLCQSCTDNIRIQQDCVSMDCPVLYSRVKAFQNLQHVSKWSDALSRLTPSSTADVSVVVIPVSSTYHEADGVFIRIFKSTFPVSSREIEGAVIIHGEMWWLSPSLADEEVEEYSSSYSVNGDASRANFRQGRNYWIFRTVTHQKTPFAPQCFRP</sequence>
<evidence type="ECO:0000256" key="6">
    <source>
        <dbReference type="ARBA" id="ARBA00022695"/>
    </source>
</evidence>
<name>A0ABQ9ZS52_9CRUS</name>
<keyword evidence="10" id="KW-0239">DNA-directed DNA polymerase</keyword>
<dbReference type="Pfam" id="PF03104">
    <property type="entry name" value="DNA_pol_B_exo1"/>
    <property type="match status" value="1"/>
</dbReference>
<dbReference type="CDD" id="cd05534">
    <property type="entry name" value="POLBc_zeta"/>
    <property type="match status" value="1"/>
</dbReference>
<feature type="compositionally biased region" description="Polar residues" evidence="15">
    <location>
        <begin position="420"/>
        <end position="436"/>
    </location>
</feature>
<evidence type="ECO:0000256" key="1">
    <source>
        <dbReference type="ARBA" id="ARBA00001966"/>
    </source>
</evidence>
<dbReference type="Pfam" id="PF24055">
    <property type="entry name" value="POL3_N"/>
    <property type="match status" value="1"/>
</dbReference>
<evidence type="ECO:0000256" key="14">
    <source>
        <dbReference type="ARBA" id="ARBA00049244"/>
    </source>
</evidence>
<keyword evidence="9" id="KW-0862">Zinc</keyword>
<feature type="compositionally biased region" description="Basic and acidic residues" evidence="15">
    <location>
        <begin position="739"/>
        <end position="753"/>
    </location>
</feature>
<feature type="region of interest" description="Disordered" evidence="15">
    <location>
        <begin position="705"/>
        <end position="753"/>
    </location>
</feature>
<dbReference type="SUPFAM" id="SSF53098">
    <property type="entry name" value="Ribonuclease H-like"/>
    <property type="match status" value="1"/>
</dbReference>
<evidence type="ECO:0000256" key="12">
    <source>
        <dbReference type="ARBA" id="ARBA00023014"/>
    </source>
</evidence>
<evidence type="ECO:0000256" key="7">
    <source>
        <dbReference type="ARBA" id="ARBA00022723"/>
    </source>
</evidence>
<dbReference type="SMART" id="SM00486">
    <property type="entry name" value="POLBc"/>
    <property type="match status" value="1"/>
</dbReference>
<dbReference type="Gene3D" id="3.30.342.10">
    <property type="entry name" value="DNA Polymerase, chain B, domain 1"/>
    <property type="match status" value="1"/>
</dbReference>
<dbReference type="PRINTS" id="PR00106">
    <property type="entry name" value="DNAPOLB"/>
</dbReference>
<reference evidence="21 22" key="1">
    <citation type="journal article" date="2023" name="Nucleic Acids Res.">
        <title>The hologenome of Daphnia magna reveals possible DNA methylation and microbiome-mediated evolution of the host genome.</title>
        <authorList>
            <person name="Chaturvedi A."/>
            <person name="Li X."/>
            <person name="Dhandapani V."/>
            <person name="Marshall H."/>
            <person name="Kissane S."/>
            <person name="Cuenca-Cambronero M."/>
            <person name="Asole G."/>
            <person name="Calvet F."/>
            <person name="Ruiz-Romero M."/>
            <person name="Marangio P."/>
            <person name="Guigo R."/>
            <person name="Rago D."/>
            <person name="Mirbahai L."/>
            <person name="Eastwood N."/>
            <person name="Colbourne J.K."/>
            <person name="Zhou J."/>
            <person name="Mallon E."/>
            <person name="Orsini L."/>
        </authorList>
    </citation>
    <scope>NUCLEOTIDE SEQUENCE [LARGE SCALE GENOMIC DNA]</scope>
    <source>
        <strain evidence="21">LRV0_1</strain>
    </source>
</reference>
<feature type="region of interest" description="Disordered" evidence="15">
    <location>
        <begin position="370"/>
        <end position="390"/>
    </location>
</feature>
<gene>
    <name evidence="21" type="ORF">OUZ56_030424</name>
</gene>
<keyword evidence="6" id="KW-0548">Nucleotidyltransferase</keyword>
<evidence type="ECO:0000259" key="19">
    <source>
        <dbReference type="Pfam" id="PF24055"/>
    </source>
</evidence>
<evidence type="ECO:0000256" key="3">
    <source>
        <dbReference type="ARBA" id="ARBA00012417"/>
    </source>
</evidence>
<dbReference type="InterPro" id="IPR006172">
    <property type="entry name" value="DNA-dir_DNA_pol_B"/>
</dbReference>
<organism evidence="21 22">
    <name type="scientific">Daphnia magna</name>
    <dbReference type="NCBI Taxonomy" id="35525"/>
    <lineage>
        <taxon>Eukaryota</taxon>
        <taxon>Metazoa</taxon>
        <taxon>Ecdysozoa</taxon>
        <taxon>Arthropoda</taxon>
        <taxon>Crustacea</taxon>
        <taxon>Branchiopoda</taxon>
        <taxon>Diplostraca</taxon>
        <taxon>Cladocera</taxon>
        <taxon>Anomopoda</taxon>
        <taxon>Daphniidae</taxon>
        <taxon>Daphnia</taxon>
    </lineage>
</organism>
<keyword evidence="7" id="KW-0479">Metal-binding</keyword>
<dbReference type="InterPro" id="IPR030559">
    <property type="entry name" value="PolZ_Rev3"/>
</dbReference>
<feature type="domain" description="DNA-directed DNA polymerase family B exonuclease" evidence="17">
    <location>
        <begin position="1113"/>
        <end position="1302"/>
    </location>
</feature>
<feature type="region of interest" description="Disordered" evidence="15">
    <location>
        <begin position="510"/>
        <end position="532"/>
    </location>
</feature>
<dbReference type="Gene3D" id="1.10.132.60">
    <property type="entry name" value="DNA polymerase family B, C-terminal domain"/>
    <property type="match status" value="1"/>
</dbReference>
<evidence type="ECO:0000313" key="21">
    <source>
        <dbReference type="EMBL" id="KAK4015445.1"/>
    </source>
</evidence>
<evidence type="ECO:0000256" key="13">
    <source>
        <dbReference type="ARBA" id="ARBA00023204"/>
    </source>
</evidence>
<dbReference type="Pfam" id="PF00136">
    <property type="entry name" value="DNA_pol_B"/>
    <property type="match status" value="1"/>
</dbReference>
<keyword evidence="5" id="KW-0808">Transferase</keyword>
<dbReference type="Gene3D" id="1.10.287.690">
    <property type="entry name" value="Helix hairpin bin"/>
    <property type="match status" value="1"/>
</dbReference>
<dbReference type="Gene3D" id="3.30.420.10">
    <property type="entry name" value="Ribonuclease H-like superfamily/Ribonuclease H"/>
    <property type="match status" value="1"/>
</dbReference>
<keyword evidence="13" id="KW-0234">DNA repair</keyword>
<feature type="compositionally biased region" description="Basic residues" evidence="15">
    <location>
        <begin position="715"/>
        <end position="726"/>
    </location>
</feature>
<evidence type="ECO:0000256" key="10">
    <source>
        <dbReference type="ARBA" id="ARBA00022932"/>
    </source>
</evidence>
<keyword evidence="22" id="KW-1185">Reference proteome</keyword>
<dbReference type="InterPro" id="IPR023211">
    <property type="entry name" value="DNA_pol_palm_dom_sf"/>
</dbReference>
<dbReference type="Pfam" id="PF14260">
    <property type="entry name" value="zf-C4pol"/>
    <property type="match status" value="1"/>
</dbReference>
<dbReference type="Gene3D" id="3.90.1600.10">
    <property type="entry name" value="Palm domain of DNA polymerase"/>
    <property type="match status" value="1"/>
</dbReference>
<keyword evidence="8" id="KW-0227">DNA damage</keyword>
<evidence type="ECO:0000256" key="4">
    <source>
        <dbReference type="ARBA" id="ARBA00021589"/>
    </source>
</evidence>
<comment type="similarity">
    <text evidence="2">Belongs to the DNA polymerase type-B family.</text>
</comment>
<dbReference type="InterPro" id="IPR042087">
    <property type="entry name" value="DNA_pol_B_thumb"/>
</dbReference>
<dbReference type="InterPro" id="IPR006134">
    <property type="entry name" value="DNA-dir_DNA_pol_B_multi_dom"/>
</dbReference>
<evidence type="ECO:0000259" key="17">
    <source>
        <dbReference type="Pfam" id="PF03104"/>
    </source>
</evidence>
<evidence type="ECO:0000256" key="9">
    <source>
        <dbReference type="ARBA" id="ARBA00022833"/>
    </source>
</evidence>
<feature type="domain" description="DNA-directed DNA polymerase family B multifunctional" evidence="16">
    <location>
        <begin position="1368"/>
        <end position="1818"/>
    </location>
</feature>
<evidence type="ECO:0000259" key="16">
    <source>
        <dbReference type="Pfam" id="PF00136"/>
    </source>
</evidence>
<feature type="domain" description="DNA polymerase delta/zeta catalytic subunit N-terminal" evidence="19">
    <location>
        <begin position="67"/>
        <end position="142"/>
    </location>
</feature>
<dbReference type="InterPro" id="IPR056447">
    <property type="entry name" value="REV3_N"/>
</dbReference>
<dbReference type="EMBL" id="JAOYFB010000005">
    <property type="protein sequence ID" value="KAK4015445.1"/>
    <property type="molecule type" value="Genomic_DNA"/>
</dbReference>